<keyword evidence="6" id="KW-1185">Reference proteome</keyword>
<feature type="coiled-coil region" evidence="2">
    <location>
        <begin position="64"/>
        <end position="91"/>
    </location>
</feature>
<organism evidence="4 5">
    <name type="scientific">Faucicola atlantae</name>
    <dbReference type="NCBI Taxonomy" id="34059"/>
    <lineage>
        <taxon>Bacteria</taxon>
        <taxon>Pseudomonadati</taxon>
        <taxon>Pseudomonadota</taxon>
        <taxon>Gammaproteobacteria</taxon>
        <taxon>Moraxellales</taxon>
        <taxon>Moraxellaceae</taxon>
        <taxon>Faucicola</taxon>
    </lineage>
</organism>
<dbReference type="Proteomes" id="UP000092616">
    <property type="component" value="Unassembled WGS sequence"/>
</dbReference>
<dbReference type="Gene3D" id="1.10.10.10">
    <property type="entry name" value="Winged helix-like DNA-binding domain superfamily/Winged helix DNA-binding domain"/>
    <property type="match status" value="1"/>
</dbReference>
<sequence>MKSKKYPTEVKKRAVELLIESQKDYPSLWAAIQAIAPKFGCTPETLRSWHQKHLAKQNPVTVSTESQAARIAELEREIRELKQANEIIRKAAAFFAQAEKGRKPK</sequence>
<dbReference type="EMBL" id="LZMZ01000002">
    <property type="protein sequence ID" value="OBX81049.1"/>
    <property type="molecule type" value="Genomic_DNA"/>
</dbReference>
<evidence type="ECO:0000313" key="4">
    <source>
        <dbReference type="EMBL" id="OBX81049.1"/>
    </source>
</evidence>
<evidence type="ECO:0000313" key="5">
    <source>
        <dbReference type="Proteomes" id="UP000092508"/>
    </source>
</evidence>
<evidence type="ECO:0000256" key="1">
    <source>
        <dbReference type="ARBA" id="ARBA00009964"/>
    </source>
</evidence>
<dbReference type="STRING" id="34059.A9308_02210"/>
<dbReference type="InterPro" id="IPR009057">
    <property type="entry name" value="Homeodomain-like_sf"/>
</dbReference>
<dbReference type="InterPro" id="IPR002514">
    <property type="entry name" value="Transposase_8"/>
</dbReference>
<dbReference type="GO" id="GO:0003677">
    <property type="term" value="F:DNA binding"/>
    <property type="evidence" value="ECO:0007669"/>
    <property type="project" value="InterPro"/>
</dbReference>
<dbReference type="Proteomes" id="UP000092508">
    <property type="component" value="Unassembled WGS sequence"/>
</dbReference>
<dbReference type="EMBL" id="LZNA01000038">
    <property type="protein sequence ID" value="OBX80062.1"/>
    <property type="molecule type" value="Genomic_DNA"/>
</dbReference>
<dbReference type="GO" id="GO:0006313">
    <property type="term" value="P:DNA transposition"/>
    <property type="evidence" value="ECO:0007669"/>
    <property type="project" value="InterPro"/>
</dbReference>
<comment type="caution">
    <text evidence="4">The sequence shown here is derived from an EMBL/GenBank/DDBJ whole genome shotgun (WGS) entry which is preliminary data.</text>
</comment>
<reference evidence="3 6" key="1">
    <citation type="submission" date="2016-06" db="EMBL/GenBank/DDBJ databases">
        <title>Draft genome of Moraxella atlantae CCUG 59586.</title>
        <authorList>
            <person name="Salva-Serra F."/>
            <person name="Engstrom-Jakobsson H."/>
            <person name="Thorell K."/>
            <person name="Gonzales-Siles L."/>
            <person name="Karlsson R."/>
            <person name="Boulund F."/>
            <person name="Engstrand L."/>
            <person name="Kristiansson E."/>
            <person name="Moore E."/>
        </authorList>
    </citation>
    <scope>NUCLEOTIDE SEQUENCE [LARGE SCALE GENOMIC DNA]</scope>
    <source>
        <strain evidence="3 6">CCUG 59586</strain>
    </source>
</reference>
<evidence type="ECO:0000313" key="6">
    <source>
        <dbReference type="Proteomes" id="UP000092616"/>
    </source>
</evidence>
<dbReference type="GO" id="GO:0004803">
    <property type="term" value="F:transposase activity"/>
    <property type="evidence" value="ECO:0007669"/>
    <property type="project" value="InterPro"/>
</dbReference>
<dbReference type="InterPro" id="IPR036388">
    <property type="entry name" value="WH-like_DNA-bd_sf"/>
</dbReference>
<dbReference type="AlphaFoldDB" id="A0A1B8QGD8"/>
<comment type="similarity">
    <text evidence="1">Belongs to the transposase 8 family.</text>
</comment>
<evidence type="ECO:0000313" key="3">
    <source>
        <dbReference type="EMBL" id="OBX80062.1"/>
    </source>
</evidence>
<accession>A0A1B8QGD8</accession>
<dbReference type="SUPFAM" id="SSF46689">
    <property type="entry name" value="Homeodomain-like"/>
    <property type="match status" value="1"/>
</dbReference>
<protein>
    <submittedName>
        <fullName evidence="4">Transposase</fullName>
    </submittedName>
</protein>
<evidence type="ECO:0000256" key="2">
    <source>
        <dbReference type="SAM" id="Coils"/>
    </source>
</evidence>
<keyword evidence="2" id="KW-0175">Coiled coil</keyword>
<name>A0A1B8QGD8_9GAMM</name>
<dbReference type="Pfam" id="PF01527">
    <property type="entry name" value="HTH_Tnp_1"/>
    <property type="match status" value="1"/>
</dbReference>
<proteinExistence type="inferred from homology"/>
<gene>
    <name evidence="3" type="ORF">A9306_08070</name>
    <name evidence="4" type="ORF">A9308_02210</name>
</gene>
<reference evidence="4 5" key="2">
    <citation type="submission" date="2016-06" db="EMBL/GenBank/DDBJ databases">
        <title>Draft genome of Moraxella atlantae CCUG 66109.</title>
        <authorList>
            <person name="Salva-Serra F."/>
            <person name="Engstrom-Jakobsson H."/>
            <person name="Thorell K."/>
            <person name="Gonzales-Siles L."/>
            <person name="Karlsson R."/>
            <person name="Boulund F."/>
            <person name="Engstrand L."/>
            <person name="Kristiansson E."/>
            <person name="Moore E."/>
        </authorList>
    </citation>
    <scope>NUCLEOTIDE SEQUENCE [LARGE SCALE GENOMIC DNA]</scope>
    <source>
        <strain evidence="4 5">CCUG 66109</strain>
    </source>
</reference>